<comment type="function">
    <text evidence="8">Catalyzes the stereoinversion of LL-2,6-diaminopimelate (L,L-DAP) to meso-diaminopimelate (meso-DAP), a precursor of L-lysine and an essential component of the bacterial peptidoglycan.</text>
</comment>
<keyword evidence="5 8" id="KW-0457">Lysine biosynthesis</keyword>
<feature type="binding site" evidence="8">
    <location>
        <position position="66"/>
    </location>
    <ligand>
        <name>substrate</name>
    </ligand>
</feature>
<evidence type="ECO:0000256" key="3">
    <source>
        <dbReference type="ARBA" id="ARBA00013080"/>
    </source>
</evidence>
<comment type="pathway">
    <text evidence="1 8">Amino-acid biosynthesis; L-lysine biosynthesis via DAP pathway; DL-2,6-diaminopimelate from LL-2,6-diaminopimelate: step 1/1.</text>
</comment>
<feature type="binding site" evidence="8">
    <location>
        <position position="46"/>
    </location>
    <ligand>
        <name>substrate</name>
    </ligand>
</feature>
<dbReference type="EMBL" id="SMCN01000033">
    <property type="protein sequence ID" value="TCV76410.1"/>
    <property type="molecule type" value="Genomic_DNA"/>
</dbReference>
<feature type="active site" description="Proton donor" evidence="8">
    <location>
        <position position="75"/>
    </location>
</feature>
<feature type="site" description="Could be important to modulate the pK values of the two catalytic cysteine residues" evidence="8">
    <location>
        <position position="161"/>
    </location>
</feature>
<dbReference type="Gene3D" id="3.10.310.10">
    <property type="entry name" value="Diaminopimelate Epimerase, Chain A, domain 1"/>
    <property type="match status" value="2"/>
</dbReference>
<evidence type="ECO:0000256" key="6">
    <source>
        <dbReference type="ARBA" id="ARBA00023235"/>
    </source>
</evidence>
<organism evidence="10 11">
    <name type="scientific">Methylomonas methanica</name>
    <dbReference type="NCBI Taxonomy" id="421"/>
    <lineage>
        <taxon>Bacteria</taxon>
        <taxon>Pseudomonadati</taxon>
        <taxon>Pseudomonadota</taxon>
        <taxon>Gammaproteobacteria</taxon>
        <taxon>Methylococcales</taxon>
        <taxon>Methylococcaceae</taxon>
        <taxon>Methylomonas</taxon>
    </lineage>
</organism>
<comment type="caution">
    <text evidence="10">The sequence shown here is derived from an EMBL/GenBank/DDBJ whole genome shotgun (WGS) entry which is preliminary data.</text>
</comment>
<comment type="subunit">
    <text evidence="8">Homodimer.</text>
</comment>
<dbReference type="NCBIfam" id="TIGR00652">
    <property type="entry name" value="DapF"/>
    <property type="match status" value="1"/>
</dbReference>
<evidence type="ECO:0000313" key="11">
    <source>
        <dbReference type="Proteomes" id="UP000295649"/>
    </source>
</evidence>
<dbReference type="Pfam" id="PF01678">
    <property type="entry name" value="DAP_epimerase"/>
    <property type="match status" value="2"/>
</dbReference>
<evidence type="ECO:0000256" key="8">
    <source>
        <dbReference type="HAMAP-Rule" id="MF_00197"/>
    </source>
</evidence>
<gene>
    <name evidence="8" type="primary">dapF</name>
    <name evidence="10" type="ORF">EDE11_1333</name>
</gene>
<feature type="binding site" evidence="8">
    <location>
        <begin position="210"/>
        <end position="211"/>
    </location>
    <ligand>
        <name>substrate</name>
    </ligand>
</feature>
<dbReference type="PANTHER" id="PTHR31689">
    <property type="entry name" value="DIAMINOPIMELATE EPIMERASE, CHLOROPLASTIC"/>
    <property type="match status" value="1"/>
</dbReference>
<keyword evidence="6 8" id="KW-0413">Isomerase</keyword>
<feature type="binding site" evidence="8">
    <location>
        <begin position="220"/>
        <end position="221"/>
    </location>
    <ligand>
        <name>substrate</name>
    </ligand>
</feature>
<dbReference type="PROSITE" id="PS01326">
    <property type="entry name" value="DAP_EPIMERASE"/>
    <property type="match status" value="1"/>
</dbReference>
<feature type="binding site" evidence="8">
    <location>
        <position position="192"/>
    </location>
    <ligand>
        <name>substrate</name>
    </ligand>
</feature>
<evidence type="ECO:0000256" key="7">
    <source>
        <dbReference type="ARBA" id="ARBA00051712"/>
    </source>
</evidence>
<accession>A0ABY2CJY5</accession>
<evidence type="ECO:0000313" key="10">
    <source>
        <dbReference type="EMBL" id="TCV76410.1"/>
    </source>
</evidence>
<keyword evidence="11" id="KW-1185">Reference proteome</keyword>
<dbReference type="PANTHER" id="PTHR31689:SF0">
    <property type="entry name" value="DIAMINOPIMELATE EPIMERASE"/>
    <property type="match status" value="1"/>
</dbReference>
<feature type="site" description="Important for dimerization" evidence="8">
    <location>
        <position position="270"/>
    </location>
</feature>
<keyword evidence="8" id="KW-0963">Cytoplasm</keyword>
<evidence type="ECO:0000256" key="2">
    <source>
        <dbReference type="ARBA" id="ARBA00010219"/>
    </source>
</evidence>
<name>A0ABY2CJY5_METMH</name>
<feature type="site" description="Could be important to modulate the pK values of the two catalytic cysteine residues" evidence="8">
    <location>
        <position position="210"/>
    </location>
</feature>
<protein>
    <recommendedName>
        <fullName evidence="3 8">Diaminopimelate epimerase</fullName>
        <shortName evidence="8">DAP epimerase</shortName>
        <ecNumber evidence="3 8">5.1.1.7</ecNumber>
    </recommendedName>
    <alternativeName>
        <fullName evidence="8">PLP-independent amino acid racemase</fullName>
    </alternativeName>
</protein>
<feature type="binding site" evidence="8">
    <location>
        <position position="159"/>
    </location>
    <ligand>
        <name>substrate</name>
    </ligand>
</feature>
<evidence type="ECO:0000256" key="5">
    <source>
        <dbReference type="ARBA" id="ARBA00023154"/>
    </source>
</evidence>
<dbReference type="EC" id="5.1.1.7" evidence="3 8"/>
<proteinExistence type="inferred from homology"/>
<evidence type="ECO:0000256" key="1">
    <source>
        <dbReference type="ARBA" id="ARBA00005196"/>
    </source>
</evidence>
<feature type="binding site" evidence="8">
    <location>
        <begin position="76"/>
        <end position="77"/>
    </location>
    <ligand>
        <name>substrate</name>
    </ligand>
</feature>
<feature type="binding site" evidence="8">
    <location>
        <position position="13"/>
    </location>
    <ligand>
        <name>substrate</name>
    </ligand>
</feature>
<sequence length="276" mass="30025">MIINFTKMQGLGNDFVVIDAINQQIQLTTAQIRFLADRHFGVGCDQLLLVERPISDNAEFKYRIFNADGSEVAQCGNGARCFARFVRDKGLSKKDEIIVDTDARQLTLRFAAGDLVTVEMGVPALEPKQIPLNVSEQSKLYKVKLAETEVEFAAVSMGNPHAVIRVDDVANAPVLSIGARLECHELFPERANIGFMQIVNRRQIKLRVYERGAAETLACGSGACAAVVAGIEQGLLDQDVQVQLPGGELIISWIGSGHPVLMTGAATTVFEGQIKL</sequence>
<dbReference type="Proteomes" id="UP000295649">
    <property type="component" value="Unassembled WGS sequence"/>
</dbReference>
<feature type="active site" description="Proton acceptor" evidence="8">
    <location>
        <position position="219"/>
    </location>
</feature>
<feature type="active site" evidence="9">
    <location>
        <position position="75"/>
    </location>
</feature>
<dbReference type="HAMAP" id="MF_00197">
    <property type="entry name" value="DAP_epimerase"/>
    <property type="match status" value="1"/>
</dbReference>
<keyword evidence="4 8" id="KW-0028">Amino-acid biosynthesis</keyword>
<comment type="subcellular location">
    <subcellularLocation>
        <location evidence="8">Cytoplasm</location>
    </subcellularLocation>
</comment>
<dbReference type="SUPFAM" id="SSF54506">
    <property type="entry name" value="Diaminopimelate epimerase-like"/>
    <property type="match status" value="1"/>
</dbReference>
<evidence type="ECO:0000256" key="4">
    <source>
        <dbReference type="ARBA" id="ARBA00022605"/>
    </source>
</evidence>
<reference evidence="10 11" key="1">
    <citation type="submission" date="2019-03" db="EMBL/GenBank/DDBJ databases">
        <title>Systems level insights into methane cycling in arid and semi-arid ecosystems.</title>
        <authorList>
            <person name="Kalyuzhnaya M."/>
        </authorList>
    </citation>
    <scope>NUCLEOTIDE SEQUENCE [LARGE SCALE GENOMIC DNA]</scope>
    <source>
        <strain evidence="10 11">S-1</strain>
    </source>
</reference>
<dbReference type="InterPro" id="IPR018510">
    <property type="entry name" value="DAP_epimerase_AS"/>
</dbReference>
<comment type="similarity">
    <text evidence="2 8">Belongs to the diaminopimelate epimerase family.</text>
</comment>
<comment type="catalytic activity">
    <reaction evidence="7 8">
        <text>(2S,6S)-2,6-diaminopimelate = meso-2,6-diaminopimelate</text>
        <dbReference type="Rhea" id="RHEA:15393"/>
        <dbReference type="ChEBI" id="CHEBI:57609"/>
        <dbReference type="ChEBI" id="CHEBI:57791"/>
        <dbReference type="EC" id="5.1.1.7"/>
    </reaction>
</comment>
<evidence type="ECO:0000256" key="9">
    <source>
        <dbReference type="PROSITE-ProRule" id="PRU10125"/>
    </source>
</evidence>
<dbReference type="InterPro" id="IPR001653">
    <property type="entry name" value="DAP_epimerase_DapF"/>
</dbReference>